<dbReference type="GO" id="GO:0033314">
    <property type="term" value="P:mitotic DNA replication checkpoint signaling"/>
    <property type="evidence" value="ECO:0007669"/>
    <property type="project" value="TreeGrafter"/>
</dbReference>
<dbReference type="FunFam" id="3.40.50.300:FF:000199">
    <property type="entry name" value="Origin recognition complex subunit 1"/>
    <property type="match status" value="1"/>
</dbReference>
<gene>
    <name evidence="15" type="primary">LOC100898707</name>
</gene>
<dbReference type="SUPFAM" id="SSF46785">
    <property type="entry name" value="Winged helix' DNA-binding domain"/>
    <property type="match status" value="1"/>
</dbReference>
<evidence type="ECO:0000259" key="13">
    <source>
        <dbReference type="PROSITE" id="PS51038"/>
    </source>
</evidence>
<reference evidence="15" key="1">
    <citation type="submission" date="2025-08" db="UniProtKB">
        <authorList>
            <consortium name="RefSeq"/>
        </authorList>
    </citation>
    <scope>IDENTIFICATION</scope>
</reference>
<evidence type="ECO:0000256" key="4">
    <source>
        <dbReference type="ARBA" id="ARBA00022705"/>
    </source>
</evidence>
<dbReference type="GO" id="GO:0005664">
    <property type="term" value="C:nuclear origin of replication recognition complex"/>
    <property type="evidence" value="ECO:0007669"/>
    <property type="project" value="TreeGrafter"/>
</dbReference>
<feature type="compositionally biased region" description="Basic residues" evidence="12">
    <location>
        <begin position="485"/>
        <end position="499"/>
    </location>
</feature>
<feature type="compositionally biased region" description="Basic and acidic residues" evidence="12">
    <location>
        <begin position="438"/>
        <end position="449"/>
    </location>
</feature>
<dbReference type="Gene3D" id="3.40.50.300">
    <property type="entry name" value="P-loop containing nucleotide triphosphate hydrolases"/>
    <property type="match status" value="1"/>
</dbReference>
<dbReference type="PANTHER" id="PTHR10763:SF23">
    <property type="entry name" value="ORIGIN RECOGNITION COMPLEX SUBUNIT 1"/>
    <property type="match status" value="1"/>
</dbReference>
<comment type="subunit">
    <text evidence="11">ORC is composed of six subunits.</text>
</comment>
<evidence type="ECO:0000256" key="11">
    <source>
        <dbReference type="RuleBase" id="RU365058"/>
    </source>
</evidence>
<dbReference type="InterPro" id="IPR036390">
    <property type="entry name" value="WH_DNA-bd_sf"/>
</dbReference>
<keyword evidence="10 11" id="KW-0539">Nucleus</keyword>
<dbReference type="GeneID" id="100898707"/>
<dbReference type="InterPro" id="IPR041083">
    <property type="entry name" value="AAA_lid_10"/>
</dbReference>
<evidence type="ECO:0000256" key="10">
    <source>
        <dbReference type="ARBA" id="ARBA00023242"/>
    </source>
</evidence>
<protein>
    <recommendedName>
        <fullName evidence="3 11">Origin recognition complex subunit 1</fullName>
    </recommendedName>
</protein>
<evidence type="ECO:0000313" key="14">
    <source>
        <dbReference type="Proteomes" id="UP000694867"/>
    </source>
</evidence>
<dbReference type="Pfam" id="PF17872">
    <property type="entry name" value="AAA_lid_10"/>
    <property type="match status" value="1"/>
</dbReference>
<accession>A0AAJ7PAJ7</accession>
<dbReference type="Pfam" id="PF09079">
    <property type="entry name" value="WHD_Cdc6"/>
    <property type="match status" value="1"/>
</dbReference>
<dbReference type="InterPro" id="IPR050311">
    <property type="entry name" value="ORC1/CDC6"/>
</dbReference>
<keyword evidence="9 11" id="KW-0238">DNA-binding</keyword>
<dbReference type="InterPro" id="IPR015163">
    <property type="entry name" value="Cdc6_C"/>
</dbReference>
<feature type="compositionally biased region" description="Acidic residues" evidence="12">
    <location>
        <begin position="467"/>
        <end position="481"/>
    </location>
</feature>
<dbReference type="RefSeq" id="XP_018495627.2">
    <property type="nucleotide sequence ID" value="XM_018640111.2"/>
</dbReference>
<keyword evidence="4 11" id="KW-0235">DNA replication</keyword>
<dbReference type="GO" id="GO:0016887">
    <property type="term" value="F:ATP hydrolysis activity"/>
    <property type="evidence" value="ECO:0007669"/>
    <property type="project" value="InterPro"/>
</dbReference>
<organism evidence="14 15">
    <name type="scientific">Galendromus occidentalis</name>
    <name type="common">western predatory mite</name>
    <dbReference type="NCBI Taxonomy" id="34638"/>
    <lineage>
        <taxon>Eukaryota</taxon>
        <taxon>Metazoa</taxon>
        <taxon>Ecdysozoa</taxon>
        <taxon>Arthropoda</taxon>
        <taxon>Chelicerata</taxon>
        <taxon>Arachnida</taxon>
        <taxon>Acari</taxon>
        <taxon>Parasitiformes</taxon>
        <taxon>Mesostigmata</taxon>
        <taxon>Gamasina</taxon>
        <taxon>Phytoseioidea</taxon>
        <taxon>Phytoseiidae</taxon>
        <taxon>Typhlodrominae</taxon>
        <taxon>Galendromus</taxon>
    </lineage>
</organism>
<dbReference type="AlphaFoldDB" id="A0AAJ7PAJ7"/>
<evidence type="ECO:0000256" key="1">
    <source>
        <dbReference type="ARBA" id="ARBA00004123"/>
    </source>
</evidence>
<dbReference type="KEGG" id="goe:100898707"/>
<dbReference type="CTD" id="4998"/>
<keyword evidence="8" id="KW-0460">Magnesium</keyword>
<dbReference type="GO" id="GO:0003688">
    <property type="term" value="F:DNA replication origin binding"/>
    <property type="evidence" value="ECO:0007669"/>
    <property type="project" value="TreeGrafter"/>
</dbReference>
<dbReference type="GO" id="GO:0046872">
    <property type="term" value="F:metal ion binding"/>
    <property type="evidence" value="ECO:0007669"/>
    <property type="project" value="UniProtKB-KW"/>
</dbReference>
<dbReference type="CDD" id="cd00009">
    <property type="entry name" value="AAA"/>
    <property type="match status" value="1"/>
</dbReference>
<feature type="compositionally biased region" description="Polar residues" evidence="12">
    <location>
        <begin position="406"/>
        <end position="427"/>
    </location>
</feature>
<feature type="region of interest" description="Disordered" evidence="12">
    <location>
        <begin position="393"/>
        <end position="527"/>
    </location>
</feature>
<dbReference type="SMART" id="SM00382">
    <property type="entry name" value="AAA"/>
    <property type="match status" value="1"/>
</dbReference>
<evidence type="ECO:0000256" key="5">
    <source>
        <dbReference type="ARBA" id="ARBA00022723"/>
    </source>
</evidence>
<comment type="function">
    <text evidence="11">Component of the origin recognition complex (ORC) that binds origins of replication. DNA-binding is ATP-dependent, however specific DNA sequences that define origins of replication have not been identified so far. ORC is required to assemble the pre-replication complex necessary to initiate DNA replication.</text>
</comment>
<feature type="region of interest" description="Disordered" evidence="12">
    <location>
        <begin position="276"/>
        <end position="336"/>
    </location>
</feature>
<keyword evidence="7 11" id="KW-0067">ATP-binding</keyword>
<dbReference type="PROSITE" id="PS51038">
    <property type="entry name" value="BAH"/>
    <property type="match status" value="2"/>
</dbReference>
<evidence type="ECO:0000256" key="9">
    <source>
        <dbReference type="ARBA" id="ARBA00023125"/>
    </source>
</evidence>
<dbReference type="SUPFAM" id="SSF52540">
    <property type="entry name" value="P-loop containing nucleoside triphosphate hydrolases"/>
    <property type="match status" value="1"/>
</dbReference>
<dbReference type="GO" id="GO:0005524">
    <property type="term" value="F:ATP binding"/>
    <property type="evidence" value="ECO:0007669"/>
    <property type="project" value="UniProtKB-KW"/>
</dbReference>
<evidence type="ECO:0000256" key="12">
    <source>
        <dbReference type="SAM" id="MobiDB-lite"/>
    </source>
</evidence>
<comment type="similarity">
    <text evidence="2 11">Belongs to the ORC1 family.</text>
</comment>
<dbReference type="Pfam" id="PF00004">
    <property type="entry name" value="AAA"/>
    <property type="match status" value="1"/>
</dbReference>
<evidence type="ECO:0000256" key="6">
    <source>
        <dbReference type="ARBA" id="ARBA00022741"/>
    </source>
</evidence>
<comment type="subcellular location">
    <subcellularLocation>
        <location evidence="1 11">Nucleus</location>
    </subcellularLocation>
</comment>
<dbReference type="InterPro" id="IPR003959">
    <property type="entry name" value="ATPase_AAA_core"/>
</dbReference>
<name>A0AAJ7PAJ7_9ACAR</name>
<keyword evidence="14" id="KW-1185">Reference proteome</keyword>
<proteinExistence type="inferred from homology"/>
<evidence type="ECO:0000256" key="3">
    <source>
        <dbReference type="ARBA" id="ARBA00019081"/>
    </source>
</evidence>
<evidence type="ECO:0000256" key="2">
    <source>
        <dbReference type="ARBA" id="ARBA00008398"/>
    </source>
</evidence>
<dbReference type="Gene3D" id="2.30.30.490">
    <property type="match status" value="2"/>
</dbReference>
<dbReference type="InterPro" id="IPR001025">
    <property type="entry name" value="BAH_dom"/>
</dbReference>
<dbReference type="Pfam" id="PF01426">
    <property type="entry name" value="BAH"/>
    <property type="match status" value="1"/>
</dbReference>
<dbReference type="FunFam" id="1.10.8.60:FF:000062">
    <property type="entry name" value="Origin recognition complex subunit 1"/>
    <property type="match status" value="1"/>
</dbReference>
<dbReference type="PANTHER" id="PTHR10763">
    <property type="entry name" value="CELL DIVISION CONTROL PROTEIN 6-RELATED"/>
    <property type="match status" value="1"/>
</dbReference>
<keyword evidence="6 11" id="KW-0547">Nucleotide-binding</keyword>
<evidence type="ECO:0000313" key="15">
    <source>
        <dbReference type="RefSeq" id="XP_018495627.2"/>
    </source>
</evidence>
<dbReference type="GO" id="GO:0006270">
    <property type="term" value="P:DNA replication initiation"/>
    <property type="evidence" value="ECO:0007669"/>
    <property type="project" value="TreeGrafter"/>
</dbReference>
<evidence type="ECO:0000256" key="8">
    <source>
        <dbReference type="ARBA" id="ARBA00022842"/>
    </source>
</evidence>
<keyword evidence="5" id="KW-0479">Metal-binding</keyword>
<dbReference type="InterPro" id="IPR003593">
    <property type="entry name" value="AAA+_ATPase"/>
</dbReference>
<dbReference type="GO" id="GO:0003682">
    <property type="term" value="F:chromatin binding"/>
    <property type="evidence" value="ECO:0007669"/>
    <property type="project" value="InterPro"/>
</dbReference>
<dbReference type="InterPro" id="IPR043151">
    <property type="entry name" value="BAH_sf"/>
</dbReference>
<feature type="domain" description="BAH" evidence="13">
    <location>
        <begin position="1"/>
        <end position="106"/>
    </location>
</feature>
<sequence length="911" mass="101654">MATALQNLTSGVRHEGRVSWFYTSEEIKARKNLGLEPARNELVALGDIGISAPSPFVDLETIREVCTVVYVSERVRSMPDSDDLGRSQFFCRKGMSVRRTRRTACQSPQKSGGESFLWGKTATRPNDVAINRGLRYFEGFTWEGQKYRVGDCVLIGNGAEEPNKLYVSLAKLEELWDYGDPSRTTKYEGKVSWFLRSNEIRNETLKSQMKKNEVFSSRSTGRSAPSKLIDLESICGICEVLIVNEDVDSIPPEDPSGRPQFFCRYQQLGHGKVKPLFPANSGALKTPKKASQNGADKLENDPGALDPPQTPKTRTKPALRQESNGRDASPSLRKPLMPLCDSKLKVSPIKGFLSIRIRRSDEENCRLHMERQTPKAPDTEEKLARGLRRMALTGERTPLGAARSNGADSVSTPKSSKLERTATTTRSGRLVRTLFPKNEVKSPTKKAEISDDDFVSEDEYKIASAETDNESSTDNTEDDDESPRRPRASRKTAGARKGSRPASIAERRAAPTPSMPSRKVKSKQPQTDIEKALSKLHVCAVPDQLPCREDQFAEIYDFVEGKLADQVGSCMYISGVPGTGKTATVREVIRALQNADDVPEFKFIEINGMKLTEPNQAYVQILRQLNGRRATAENAADILTGIFKKKQKSSDNMIVLLVDELDLLWTRKQQVLYNIFDWPTHPNSRLVVVAIANTMDLPERMVMNKVASRMGLSRMTFQPYTFQQLQEIVKARLSGLELMDPDAVQFISRKVAALSGDARRALDVCRRAVELSGTCDDIQASPSKKAKKYSVRMEHVNRAVKEMFTSSKIVAMQALSFHEKLVLRAIVAEFRRTGVEECVFHNVNDQYASLARLEGAAPLNTSLLSRILARMASSRLLILSDPRNDFQQKISLNATADDVNFALREQVECDA</sequence>
<dbReference type="SMART" id="SM01074">
    <property type="entry name" value="Cdc6_C"/>
    <property type="match status" value="1"/>
</dbReference>
<evidence type="ECO:0000256" key="7">
    <source>
        <dbReference type="ARBA" id="ARBA00022840"/>
    </source>
</evidence>
<dbReference type="InterPro" id="IPR027417">
    <property type="entry name" value="P-loop_NTPase"/>
</dbReference>
<dbReference type="Gene3D" id="1.10.8.60">
    <property type="match status" value="1"/>
</dbReference>
<dbReference type="CDD" id="cd08768">
    <property type="entry name" value="Cdc6_C"/>
    <property type="match status" value="1"/>
</dbReference>
<feature type="domain" description="BAH" evidence="13">
    <location>
        <begin position="145"/>
        <end position="278"/>
    </location>
</feature>
<dbReference type="Proteomes" id="UP000694867">
    <property type="component" value="Unplaced"/>
</dbReference>